<reference evidence="1 2" key="1">
    <citation type="journal article" date="2016" name="Nat. Commun.">
        <title>Ectomycorrhizal ecology is imprinted in the genome of the dominant symbiotic fungus Cenococcum geophilum.</title>
        <authorList>
            <consortium name="DOE Joint Genome Institute"/>
            <person name="Peter M."/>
            <person name="Kohler A."/>
            <person name="Ohm R.A."/>
            <person name="Kuo A."/>
            <person name="Krutzmann J."/>
            <person name="Morin E."/>
            <person name="Arend M."/>
            <person name="Barry K.W."/>
            <person name="Binder M."/>
            <person name="Choi C."/>
            <person name="Clum A."/>
            <person name="Copeland A."/>
            <person name="Grisel N."/>
            <person name="Haridas S."/>
            <person name="Kipfer T."/>
            <person name="LaButti K."/>
            <person name="Lindquist E."/>
            <person name="Lipzen A."/>
            <person name="Maire R."/>
            <person name="Meier B."/>
            <person name="Mihaltcheva S."/>
            <person name="Molinier V."/>
            <person name="Murat C."/>
            <person name="Poggeler S."/>
            <person name="Quandt C.A."/>
            <person name="Sperisen C."/>
            <person name="Tritt A."/>
            <person name="Tisserant E."/>
            <person name="Crous P.W."/>
            <person name="Henrissat B."/>
            <person name="Nehls U."/>
            <person name="Egli S."/>
            <person name="Spatafora J.W."/>
            <person name="Grigoriev I.V."/>
            <person name="Martin F.M."/>
        </authorList>
    </citation>
    <scope>NUCLEOTIDE SEQUENCE [LARGE SCALE GENOMIC DNA]</scope>
    <source>
        <strain evidence="1 2">CBS 459.81</strain>
    </source>
</reference>
<sequence length="65" mass="7064">MGPRHEYSKATSLDHKSRHSLIASNSPTTIFYMPYIAHFLVVGPHGLIPVQTITSSSPPTSVQSS</sequence>
<gene>
    <name evidence="1" type="ORF">K432DRAFT_377414</name>
</gene>
<proteinExistence type="predicted"/>
<accession>A0A8E2EKH2</accession>
<dbReference type="Proteomes" id="UP000250266">
    <property type="component" value="Unassembled WGS sequence"/>
</dbReference>
<dbReference type="EMBL" id="KV744815">
    <property type="protein sequence ID" value="OCK85645.1"/>
    <property type="molecule type" value="Genomic_DNA"/>
</dbReference>
<evidence type="ECO:0000313" key="2">
    <source>
        <dbReference type="Proteomes" id="UP000250266"/>
    </source>
</evidence>
<protein>
    <submittedName>
        <fullName evidence="1">Uncharacterized protein</fullName>
    </submittedName>
</protein>
<keyword evidence="2" id="KW-1185">Reference proteome</keyword>
<dbReference type="AlphaFoldDB" id="A0A8E2EKH2"/>
<name>A0A8E2EKH2_9PEZI</name>
<evidence type="ECO:0000313" key="1">
    <source>
        <dbReference type="EMBL" id="OCK85645.1"/>
    </source>
</evidence>
<organism evidence="1 2">
    <name type="scientific">Lepidopterella palustris CBS 459.81</name>
    <dbReference type="NCBI Taxonomy" id="1314670"/>
    <lineage>
        <taxon>Eukaryota</taxon>
        <taxon>Fungi</taxon>
        <taxon>Dikarya</taxon>
        <taxon>Ascomycota</taxon>
        <taxon>Pezizomycotina</taxon>
        <taxon>Dothideomycetes</taxon>
        <taxon>Pleosporomycetidae</taxon>
        <taxon>Mytilinidiales</taxon>
        <taxon>Argynnaceae</taxon>
        <taxon>Lepidopterella</taxon>
    </lineage>
</organism>